<dbReference type="Proteomes" id="UP000223913">
    <property type="component" value="Unassembled WGS sequence"/>
</dbReference>
<dbReference type="EMBL" id="PDUD01000101">
    <property type="protein sequence ID" value="PHN00570.1"/>
    <property type="molecule type" value="Genomic_DNA"/>
</dbReference>
<dbReference type="InterPro" id="IPR036278">
    <property type="entry name" value="Sialidase_sf"/>
</dbReference>
<dbReference type="SUPFAM" id="SSF50939">
    <property type="entry name" value="Sialidases"/>
    <property type="match status" value="2"/>
</dbReference>
<evidence type="ECO:0008006" key="3">
    <source>
        <dbReference type="Google" id="ProtNLM"/>
    </source>
</evidence>
<accession>A0A2D0MWK8</accession>
<dbReference type="InterPro" id="IPR015943">
    <property type="entry name" value="WD40/YVTN_repeat-like_dom_sf"/>
</dbReference>
<dbReference type="SUPFAM" id="SSF51126">
    <property type="entry name" value="Pectin lyase-like"/>
    <property type="match status" value="1"/>
</dbReference>
<dbReference type="RefSeq" id="WP_099156008.1">
    <property type="nucleotide sequence ID" value="NZ_PDUD01000101.1"/>
</dbReference>
<gene>
    <name evidence="1" type="ORF">CRP01_41535</name>
</gene>
<organism evidence="1 2">
    <name type="scientific">Flavilitoribacter nigricans (strain ATCC 23147 / DSM 23189 / NBRC 102662 / NCIMB 1420 / SS-2)</name>
    <name type="common">Lewinella nigricans</name>
    <dbReference type="NCBI Taxonomy" id="1122177"/>
    <lineage>
        <taxon>Bacteria</taxon>
        <taxon>Pseudomonadati</taxon>
        <taxon>Bacteroidota</taxon>
        <taxon>Saprospiria</taxon>
        <taxon>Saprospirales</taxon>
        <taxon>Lewinellaceae</taxon>
        <taxon>Flavilitoribacter</taxon>
    </lineage>
</organism>
<evidence type="ECO:0000313" key="1">
    <source>
        <dbReference type="EMBL" id="PHN00570.1"/>
    </source>
</evidence>
<dbReference type="OrthoDB" id="9757809at2"/>
<evidence type="ECO:0000313" key="2">
    <source>
        <dbReference type="Proteomes" id="UP000223913"/>
    </source>
</evidence>
<reference evidence="1 2" key="1">
    <citation type="submission" date="2017-10" db="EMBL/GenBank/DDBJ databases">
        <title>The draft genome sequence of Lewinella nigricans NBRC 102662.</title>
        <authorList>
            <person name="Wang K."/>
        </authorList>
    </citation>
    <scope>NUCLEOTIDE SEQUENCE [LARGE SCALE GENOMIC DNA]</scope>
    <source>
        <strain evidence="1 2">NBRC 102662</strain>
    </source>
</reference>
<dbReference type="Gene3D" id="2.130.10.10">
    <property type="entry name" value="YVTN repeat-like/Quinoprotein amine dehydrogenase"/>
    <property type="match status" value="1"/>
</dbReference>
<name>A0A2D0MWK8_FLAN2</name>
<dbReference type="Gene3D" id="2.120.10.10">
    <property type="match status" value="1"/>
</dbReference>
<comment type="caution">
    <text evidence="1">The sequence shown here is derived from an EMBL/GenBank/DDBJ whole genome shotgun (WGS) entry which is preliminary data.</text>
</comment>
<keyword evidence="2" id="KW-1185">Reference proteome</keyword>
<sequence>MIILKPNLSCKSLSTYLFFYFLLTVCANIEAQNIQVSTSDGVAESAIKVNPVHPNIIVAGSNFRDSGQGLYYSSDGGMSWSVSSYPSANYSGDPTIDWSSDGQLAFTAMLTNCGGGCELWFLRSGDNGRSWADLPGNPQRVLSSNNVDKEYLHVDKHRTSPHVDNIYITWTFNGGPAVGRLQFARSLDRGRTWEPTISFTGDPRGFGSDITTDAAGNLYYVWHAYEEREIVLKRSTNGGGSFINGTITIAETSPTSQQTNGIPIPAQETRRAWIVPSADTDLSDSPYRGSIYVAWSDSYDAVDVNNPANNHMRVRVARSRNGGLNWQTVTPHPTFDRATVDRWHPWITVDNRGTVHIVYYDTRRSNNRTGVDLYYSYSRDGAETFSTPVRLTDRTSPNVVNDNFEFGDYNGADHLPDRVIGIYTDNRSGNSKDIYVAFGPVVPGACTFVDFGENGPGNGLPNAPFNTVASGVSATPAGGSICIESGTSAETITISKRLTIESTGGIVRIGQ</sequence>
<dbReference type="AlphaFoldDB" id="A0A2D0MWK8"/>
<protein>
    <recommendedName>
        <fullName evidence="3">Exo-alpha-sialidase</fullName>
    </recommendedName>
</protein>
<proteinExistence type="predicted"/>
<dbReference type="CDD" id="cd15482">
    <property type="entry name" value="Sialidase_non-viral"/>
    <property type="match status" value="1"/>
</dbReference>
<dbReference type="InterPro" id="IPR011050">
    <property type="entry name" value="Pectin_lyase_fold/virulence"/>
</dbReference>